<dbReference type="InterPro" id="IPR050671">
    <property type="entry name" value="CD300_family_receptors"/>
</dbReference>
<evidence type="ECO:0000256" key="2">
    <source>
        <dbReference type="ARBA" id="ARBA00022692"/>
    </source>
</evidence>
<name>A0AA97JG58_EUBMA</name>
<keyword evidence="5" id="KW-1133">Transmembrane helix</keyword>
<keyword evidence="3 5" id="KW-0472">Membrane</keyword>
<dbReference type="PANTHER" id="PTHR11860">
    <property type="entry name" value="POLYMERIC-IMMUNOGLOBULIN RECEPTOR"/>
    <property type="match status" value="1"/>
</dbReference>
<evidence type="ECO:0000313" key="7">
    <source>
        <dbReference type="Proteomes" id="UP001190640"/>
    </source>
</evidence>
<evidence type="ECO:0000256" key="4">
    <source>
        <dbReference type="SAM" id="MobiDB-lite"/>
    </source>
</evidence>
<dbReference type="InterPro" id="IPR036179">
    <property type="entry name" value="Ig-like_dom_sf"/>
</dbReference>
<dbReference type="KEGG" id="emc:129330405"/>
<feature type="transmembrane region" description="Helical" evidence="5">
    <location>
        <begin position="191"/>
        <end position="212"/>
    </location>
</feature>
<dbReference type="RefSeq" id="XP_054836409.1">
    <property type="nucleotide sequence ID" value="XM_054980434.1"/>
</dbReference>
<sequence>MAAQPPKRRTTPTPKLWPLTHSKEPGAPCSVSPLLPPPATQPQAARWAEGCLTRRCLMQPSAAVRCSARLGRPSQPDHCTSFLQADEEKITTEGRSATITCLYERKYMYYTKYCCWGSSRTSCDILGDTENVKLNYKGRLLLSDNRRGVFKVTMRQLAGDDSGTYWCGIDKPYADIMIKVKLMVNKGKSQMMILVSNFIFLQNYLYAFYSSFGFRNWNCNPWSSLRWVVPIILLASLIVICWNTVHDNW</sequence>
<dbReference type="Gene3D" id="2.60.40.10">
    <property type="entry name" value="Immunoglobulins"/>
    <property type="match status" value="1"/>
</dbReference>
<dbReference type="GeneID" id="129330405"/>
<protein>
    <submittedName>
        <fullName evidence="8">Uncharacterized protein LOC129330405</fullName>
    </submittedName>
</protein>
<evidence type="ECO:0000256" key="5">
    <source>
        <dbReference type="SAM" id="Phobius"/>
    </source>
</evidence>
<evidence type="ECO:0000313" key="8">
    <source>
        <dbReference type="RefSeq" id="XP_054836409.1"/>
    </source>
</evidence>
<reference evidence="8" key="1">
    <citation type="submission" date="2025-08" db="UniProtKB">
        <authorList>
            <consortium name="RefSeq"/>
        </authorList>
    </citation>
    <scope>IDENTIFICATION</scope>
    <source>
        <tissue evidence="8">Blood</tissue>
    </source>
</reference>
<feature type="compositionally biased region" description="Low complexity" evidence="4">
    <location>
        <begin position="11"/>
        <end position="20"/>
    </location>
</feature>
<feature type="domain" description="Immunoglobulin V-set" evidence="6">
    <location>
        <begin position="90"/>
        <end position="176"/>
    </location>
</feature>
<proteinExistence type="predicted"/>
<accession>A0AA97JG58</accession>
<dbReference type="InterPro" id="IPR013106">
    <property type="entry name" value="Ig_V-set"/>
</dbReference>
<dbReference type="AlphaFoldDB" id="A0AA97JG58"/>
<dbReference type="SUPFAM" id="SSF48726">
    <property type="entry name" value="Immunoglobulin"/>
    <property type="match status" value="1"/>
</dbReference>
<dbReference type="InterPro" id="IPR013783">
    <property type="entry name" value="Ig-like_fold"/>
</dbReference>
<gene>
    <name evidence="8" type="primary">LOC129330405</name>
</gene>
<evidence type="ECO:0000256" key="1">
    <source>
        <dbReference type="ARBA" id="ARBA00004370"/>
    </source>
</evidence>
<dbReference type="Proteomes" id="UP001190640">
    <property type="component" value="Chromosome 5"/>
</dbReference>
<dbReference type="GO" id="GO:0005886">
    <property type="term" value="C:plasma membrane"/>
    <property type="evidence" value="ECO:0007669"/>
    <property type="project" value="TreeGrafter"/>
</dbReference>
<dbReference type="GO" id="GO:0004888">
    <property type="term" value="F:transmembrane signaling receptor activity"/>
    <property type="evidence" value="ECO:0007669"/>
    <property type="project" value="TreeGrafter"/>
</dbReference>
<feature type="compositionally biased region" description="Basic residues" evidence="4">
    <location>
        <begin position="1"/>
        <end position="10"/>
    </location>
</feature>
<keyword evidence="2 5" id="KW-0812">Transmembrane</keyword>
<dbReference type="CDD" id="cd05716">
    <property type="entry name" value="IgV_pIgR_like"/>
    <property type="match status" value="1"/>
</dbReference>
<comment type="subcellular location">
    <subcellularLocation>
        <location evidence="1">Membrane</location>
    </subcellularLocation>
</comment>
<dbReference type="PANTHER" id="PTHR11860:SF96">
    <property type="match status" value="1"/>
</dbReference>
<organism evidence="7 8">
    <name type="scientific">Eublepharis macularius</name>
    <name type="common">Leopard gecko</name>
    <name type="synonym">Cyrtodactylus macularius</name>
    <dbReference type="NCBI Taxonomy" id="481883"/>
    <lineage>
        <taxon>Eukaryota</taxon>
        <taxon>Metazoa</taxon>
        <taxon>Chordata</taxon>
        <taxon>Craniata</taxon>
        <taxon>Vertebrata</taxon>
        <taxon>Euteleostomi</taxon>
        <taxon>Lepidosauria</taxon>
        <taxon>Squamata</taxon>
        <taxon>Bifurcata</taxon>
        <taxon>Gekkota</taxon>
        <taxon>Eublepharidae</taxon>
        <taxon>Eublepharinae</taxon>
        <taxon>Eublepharis</taxon>
    </lineage>
</organism>
<keyword evidence="7" id="KW-1185">Reference proteome</keyword>
<feature type="region of interest" description="Disordered" evidence="4">
    <location>
        <begin position="1"/>
        <end position="27"/>
    </location>
</feature>
<evidence type="ECO:0000259" key="6">
    <source>
        <dbReference type="Pfam" id="PF07686"/>
    </source>
</evidence>
<dbReference type="Pfam" id="PF07686">
    <property type="entry name" value="V-set"/>
    <property type="match status" value="1"/>
</dbReference>
<evidence type="ECO:0000256" key="3">
    <source>
        <dbReference type="ARBA" id="ARBA00023136"/>
    </source>
</evidence>
<feature type="transmembrane region" description="Helical" evidence="5">
    <location>
        <begin position="224"/>
        <end position="245"/>
    </location>
</feature>